<dbReference type="KEGG" id="ptrh:RsTaC01_0742"/>
<dbReference type="Proteomes" id="UP001335720">
    <property type="component" value="Chromosome"/>
</dbReference>
<dbReference type="AlphaFoldDB" id="A0AA48KZF5"/>
<name>A0AA48KZF5_9FIRM</name>
<organism evidence="1">
    <name type="scientific">Candidatus Paraimprobicoccus trichonymphae</name>
    <dbReference type="NCBI Taxonomy" id="3033793"/>
    <lineage>
        <taxon>Bacteria</taxon>
        <taxon>Bacillati</taxon>
        <taxon>Bacillota</taxon>
        <taxon>Clostridia</taxon>
        <taxon>Candidatus Paraimprobicoccus</taxon>
    </lineage>
</organism>
<gene>
    <name evidence="1" type="ORF">RsTaC01_0742</name>
</gene>
<dbReference type="EMBL" id="AP027925">
    <property type="protein sequence ID" value="BED92847.1"/>
    <property type="molecule type" value="Genomic_DNA"/>
</dbReference>
<sequence length="136" mass="15979">MNKDMKKFFEKVSKDNELYRKLFKKSTIKEMYDFSIEETQGNYSEHEFEKLILDILKINLQKNDLYITDKDLNDVGGGKFHLFPKDFKFFPLDDQTKSSLSLGMQLGDSLKKIWASENNNDKNSLEDKSETKSNTE</sequence>
<accession>A0AA48KZF5</accession>
<proteinExistence type="predicted"/>
<protein>
    <submittedName>
        <fullName evidence="1">Uncharacterized protein</fullName>
    </submittedName>
</protein>
<reference evidence="1" key="1">
    <citation type="journal article" date="2023" name="ISME J.">
        <title>Emergence of putative energy parasites within Clostridia revealed by genome analysis of a novel endosymbiotic clade.</title>
        <authorList>
            <person name="Takahashi K."/>
            <person name="Kuwahara H."/>
            <person name="Horikawa Y."/>
            <person name="Izawa K."/>
            <person name="Kato D."/>
            <person name="Inagaki T."/>
            <person name="Yuki M."/>
            <person name="Ohkuma M."/>
            <person name="Hongoh Y."/>
        </authorList>
    </citation>
    <scope>NUCLEOTIDE SEQUENCE</scope>
    <source>
        <strain evidence="1">RsTa-C01</strain>
    </source>
</reference>
<evidence type="ECO:0000313" key="1">
    <source>
        <dbReference type="EMBL" id="BED92847.1"/>
    </source>
</evidence>